<proteinExistence type="predicted"/>
<keyword evidence="3" id="KW-1185">Reference proteome</keyword>
<accession>A0A4Y9A8L6</accession>
<dbReference type="Proteomes" id="UP000298484">
    <property type="component" value="Unassembled WGS sequence"/>
</dbReference>
<dbReference type="RefSeq" id="WP_135110783.1">
    <property type="nucleotide sequence ID" value="NZ_SRHY01000028.1"/>
</dbReference>
<dbReference type="Gene3D" id="1.10.260.40">
    <property type="entry name" value="lambda repressor-like DNA-binding domains"/>
    <property type="match status" value="1"/>
</dbReference>
<gene>
    <name evidence="2" type="ORF">E4U82_13945</name>
</gene>
<dbReference type="InterPro" id="IPR001387">
    <property type="entry name" value="Cro/C1-type_HTH"/>
</dbReference>
<comment type="caution">
    <text evidence="2">The sequence shown here is derived from an EMBL/GenBank/DDBJ whole genome shotgun (WGS) entry which is preliminary data.</text>
</comment>
<dbReference type="EMBL" id="SRHY01000028">
    <property type="protein sequence ID" value="TFJ92176.1"/>
    <property type="molecule type" value="Genomic_DNA"/>
</dbReference>
<dbReference type="CDD" id="cd00093">
    <property type="entry name" value="HTH_XRE"/>
    <property type="match status" value="1"/>
</dbReference>
<dbReference type="OrthoDB" id="1798756at2"/>
<dbReference type="GO" id="GO:0003677">
    <property type="term" value="F:DNA binding"/>
    <property type="evidence" value="ECO:0007669"/>
    <property type="project" value="InterPro"/>
</dbReference>
<dbReference type="AlphaFoldDB" id="A0A4Y9A8L6"/>
<evidence type="ECO:0000313" key="2">
    <source>
        <dbReference type="EMBL" id="TFJ92176.1"/>
    </source>
</evidence>
<reference evidence="2 3" key="1">
    <citation type="submission" date="2019-03" db="EMBL/GenBank/DDBJ databases">
        <title>Genome sequence of Lentibacillus salicampi ATCC BAA-719.</title>
        <authorList>
            <person name="Maclea K.S."/>
            <person name="Simoes Junior M."/>
        </authorList>
    </citation>
    <scope>NUCLEOTIDE SEQUENCE [LARGE SCALE GENOMIC DNA]</scope>
    <source>
        <strain evidence="2 3">ATCC BAA-719</strain>
    </source>
</reference>
<organism evidence="2 3">
    <name type="scientific">Lentibacillus salicampi</name>
    <dbReference type="NCBI Taxonomy" id="175306"/>
    <lineage>
        <taxon>Bacteria</taxon>
        <taxon>Bacillati</taxon>
        <taxon>Bacillota</taxon>
        <taxon>Bacilli</taxon>
        <taxon>Bacillales</taxon>
        <taxon>Bacillaceae</taxon>
        <taxon>Lentibacillus</taxon>
    </lineage>
</organism>
<evidence type="ECO:0000313" key="3">
    <source>
        <dbReference type="Proteomes" id="UP000298484"/>
    </source>
</evidence>
<dbReference type="SUPFAM" id="SSF47413">
    <property type="entry name" value="lambda repressor-like DNA-binding domains"/>
    <property type="match status" value="1"/>
</dbReference>
<dbReference type="SMART" id="SM00530">
    <property type="entry name" value="HTH_XRE"/>
    <property type="match status" value="1"/>
</dbReference>
<sequence length="80" mass="8783">MIQISLAAARVNAGYKQDEAAVKIGVTPKTLRGYEQNKVIIPSTTLRKAAKLYGIPSDMIRLPVIEDGEYDENFLNSSTV</sequence>
<dbReference type="Pfam" id="PF01381">
    <property type="entry name" value="HTH_3"/>
    <property type="match status" value="1"/>
</dbReference>
<dbReference type="PROSITE" id="PS50943">
    <property type="entry name" value="HTH_CROC1"/>
    <property type="match status" value="1"/>
</dbReference>
<protein>
    <submittedName>
        <fullName evidence="2">XRE family transcriptional regulator</fullName>
    </submittedName>
</protein>
<name>A0A4Y9A8L6_9BACI</name>
<dbReference type="InterPro" id="IPR010982">
    <property type="entry name" value="Lambda_DNA-bd_dom_sf"/>
</dbReference>
<evidence type="ECO:0000259" key="1">
    <source>
        <dbReference type="PROSITE" id="PS50943"/>
    </source>
</evidence>
<feature type="domain" description="HTH cro/C1-type" evidence="1">
    <location>
        <begin position="6"/>
        <end position="60"/>
    </location>
</feature>